<accession>A0A2D0JS78</accession>
<dbReference type="InterPro" id="IPR018880">
    <property type="entry name" value="Phage_P4_Ash"/>
</dbReference>
<comment type="caution">
    <text evidence="1">The sequence shown here is derived from an EMBL/GenBank/DDBJ whole genome shotgun (WGS) entry which is preliminary data.</text>
</comment>
<dbReference type="EMBL" id="NITZ01000006">
    <property type="protein sequence ID" value="PHM49166.1"/>
    <property type="molecule type" value="Genomic_DNA"/>
</dbReference>
<dbReference type="Proteomes" id="UP000221980">
    <property type="component" value="Unassembled WGS sequence"/>
</dbReference>
<sequence>MYSMVMLAELPKGRLVSFSTSILTSASVTTLSERENSGGVSFEKLKEIATMATIPTPTYFKFVFLTEYQTCRFRRSTQP</sequence>
<proteinExistence type="predicted"/>
<keyword evidence="2" id="KW-1185">Reference proteome</keyword>
<name>A0A2D0JS78_9GAMM</name>
<organism evidence="1 2">
    <name type="scientific">Xenorhabdus miraniensis</name>
    <dbReference type="NCBI Taxonomy" id="351674"/>
    <lineage>
        <taxon>Bacteria</taxon>
        <taxon>Pseudomonadati</taxon>
        <taxon>Pseudomonadota</taxon>
        <taxon>Gammaproteobacteria</taxon>
        <taxon>Enterobacterales</taxon>
        <taxon>Morganellaceae</taxon>
        <taxon>Xenorhabdus</taxon>
    </lineage>
</organism>
<dbReference type="AlphaFoldDB" id="A0A2D0JS78"/>
<reference evidence="1 2" key="1">
    <citation type="journal article" date="2017" name="Nat. Microbiol.">
        <title>Natural product diversity associated with the nematode symbionts Photorhabdus and Xenorhabdus.</title>
        <authorList>
            <person name="Tobias N.J."/>
            <person name="Wolff H."/>
            <person name="Djahanschiri B."/>
            <person name="Grundmann F."/>
            <person name="Kronenwerth M."/>
            <person name="Shi Y.M."/>
            <person name="Simonyi S."/>
            <person name="Grun P."/>
            <person name="Shapiro-Ilan D."/>
            <person name="Pidot S.J."/>
            <person name="Stinear T.P."/>
            <person name="Ebersberger I."/>
            <person name="Bode H.B."/>
        </authorList>
    </citation>
    <scope>NUCLEOTIDE SEQUENCE [LARGE SCALE GENOMIC DNA]</scope>
    <source>
        <strain evidence="1 2">DSM 17902</strain>
    </source>
</reference>
<gene>
    <name evidence="1" type="ORF">Xmir_01520</name>
</gene>
<protein>
    <submittedName>
        <fullName evidence="1">Bacteriophage protein</fullName>
    </submittedName>
</protein>
<dbReference type="Pfam" id="PF10554">
    <property type="entry name" value="Phage_ASH"/>
    <property type="match status" value="1"/>
</dbReference>
<evidence type="ECO:0000313" key="2">
    <source>
        <dbReference type="Proteomes" id="UP000221980"/>
    </source>
</evidence>
<evidence type="ECO:0000313" key="1">
    <source>
        <dbReference type="EMBL" id="PHM49166.1"/>
    </source>
</evidence>